<dbReference type="OrthoDB" id="10498532at2759"/>
<keyword evidence="2" id="KW-0732">Signal</keyword>
<feature type="signal peptide" evidence="2">
    <location>
        <begin position="1"/>
        <end position="30"/>
    </location>
</feature>
<feature type="compositionally biased region" description="Low complexity" evidence="1">
    <location>
        <begin position="224"/>
        <end position="233"/>
    </location>
</feature>
<evidence type="ECO:0000256" key="2">
    <source>
        <dbReference type="SAM" id="SignalP"/>
    </source>
</evidence>
<dbReference type="AlphaFoldDB" id="A0A812SGY8"/>
<keyword evidence="4" id="KW-1185">Reference proteome</keyword>
<dbReference type="EMBL" id="CAJNDS010002436">
    <property type="protein sequence ID" value="CAE7474505.1"/>
    <property type="molecule type" value="Genomic_DNA"/>
</dbReference>
<feature type="region of interest" description="Disordered" evidence="1">
    <location>
        <begin position="224"/>
        <end position="272"/>
    </location>
</feature>
<proteinExistence type="predicted"/>
<comment type="caution">
    <text evidence="3">The sequence shown here is derived from an EMBL/GenBank/DDBJ whole genome shotgun (WGS) entry which is preliminary data.</text>
</comment>
<evidence type="ECO:0000313" key="4">
    <source>
        <dbReference type="Proteomes" id="UP000604046"/>
    </source>
</evidence>
<feature type="chain" id="PRO_5032896033" evidence="2">
    <location>
        <begin position="31"/>
        <end position="292"/>
    </location>
</feature>
<dbReference type="Proteomes" id="UP000604046">
    <property type="component" value="Unassembled WGS sequence"/>
</dbReference>
<organism evidence="3 4">
    <name type="scientific">Symbiodinium natans</name>
    <dbReference type="NCBI Taxonomy" id="878477"/>
    <lineage>
        <taxon>Eukaryota</taxon>
        <taxon>Sar</taxon>
        <taxon>Alveolata</taxon>
        <taxon>Dinophyceae</taxon>
        <taxon>Suessiales</taxon>
        <taxon>Symbiodiniaceae</taxon>
        <taxon>Symbiodinium</taxon>
    </lineage>
</organism>
<sequence>MPTLRWHRDRHLSGASVLCLLGALLGPGRADDQSTSTDSDRFCDRWGPCGAQSAGAGCSFEDWLQAKEEAEAPNSTGDMGAARECLKDAYGCVILAVDELAEGCRPGVLRVLLAGLDFRLRHCEQALECVLEVEHGYSRVQALWPRAGVPQHWGRRWSLQWWRRKVDVMFDREDGIRALRGVCVKWLSSAATNRVKLPWIGQLVATTSKNGCCQSDTGYDVKTSAAAASQTAAKEQHPPEKTPQPRKKKNPSKKNEVMARSGNWQPPPRADALTAHSRVLNTRGLNSFRICN</sequence>
<accession>A0A812SGY8</accession>
<evidence type="ECO:0000313" key="3">
    <source>
        <dbReference type="EMBL" id="CAE7474505.1"/>
    </source>
</evidence>
<reference evidence="3" key="1">
    <citation type="submission" date="2021-02" db="EMBL/GenBank/DDBJ databases">
        <authorList>
            <person name="Dougan E. K."/>
            <person name="Rhodes N."/>
            <person name="Thang M."/>
            <person name="Chan C."/>
        </authorList>
    </citation>
    <scope>NUCLEOTIDE SEQUENCE</scope>
</reference>
<gene>
    <name evidence="3" type="ORF">SNAT2548_LOCUS26659</name>
</gene>
<protein>
    <submittedName>
        <fullName evidence="3">Uncharacterized protein</fullName>
    </submittedName>
</protein>
<name>A0A812SGY8_9DINO</name>
<evidence type="ECO:0000256" key="1">
    <source>
        <dbReference type="SAM" id="MobiDB-lite"/>
    </source>
</evidence>